<accession>A0A6M0GY96</accession>
<comment type="similarity">
    <text evidence="1 7">Belongs to the RecO family.</text>
</comment>
<dbReference type="HAMAP" id="MF_00201">
    <property type="entry name" value="RecO"/>
    <property type="match status" value="1"/>
</dbReference>
<dbReference type="Gene3D" id="2.40.50.140">
    <property type="entry name" value="Nucleic acid-binding proteins"/>
    <property type="match status" value="1"/>
</dbReference>
<sequence length="252" mass="29232">MGVQDLNLIKTRGVVLKTQDYKENDKLVWLFTEKLGKISLIAKGARKGKSKLMSTTLPFCYGEFVLYKGRSMYILNEGKIIESFQDLLEDFEYLIYGSYLNELVDICCEDGQKEFFIFKNLITAFYLMKNKVVDLDILARAFELKILSHTGYGINLEECCICGNKINTSNYLSMQYYGMICNNCEKRYVTQISTIAYNILKFLNKSELEKVPRIKVPQNAKKEIEQILSNIISTNYTKRPKSLDMLKHFKVE</sequence>
<feature type="domain" description="DNA replication/recombination mediator RecO N-terminal" evidence="8">
    <location>
        <begin position="8"/>
        <end position="84"/>
    </location>
</feature>
<dbReference type="Pfam" id="PF02565">
    <property type="entry name" value="RecO_C"/>
    <property type="match status" value="1"/>
</dbReference>
<dbReference type="SUPFAM" id="SSF50249">
    <property type="entry name" value="Nucleic acid-binding proteins"/>
    <property type="match status" value="1"/>
</dbReference>
<dbReference type="AlphaFoldDB" id="A0A6M0GY96"/>
<dbReference type="InterPro" id="IPR003717">
    <property type="entry name" value="RecO"/>
</dbReference>
<name>A0A6M0GY96_9CLOT</name>
<keyword evidence="10" id="KW-1185">Reference proteome</keyword>
<evidence type="ECO:0000256" key="4">
    <source>
        <dbReference type="ARBA" id="ARBA00023172"/>
    </source>
</evidence>
<proteinExistence type="inferred from homology"/>
<evidence type="ECO:0000313" key="9">
    <source>
        <dbReference type="EMBL" id="NEU03425.1"/>
    </source>
</evidence>
<dbReference type="GO" id="GO:0043590">
    <property type="term" value="C:bacterial nucleoid"/>
    <property type="evidence" value="ECO:0007669"/>
    <property type="project" value="TreeGrafter"/>
</dbReference>
<evidence type="ECO:0000259" key="8">
    <source>
        <dbReference type="Pfam" id="PF11967"/>
    </source>
</evidence>
<evidence type="ECO:0000256" key="1">
    <source>
        <dbReference type="ARBA" id="ARBA00007452"/>
    </source>
</evidence>
<keyword evidence="3 7" id="KW-0227">DNA damage</keyword>
<evidence type="ECO:0000256" key="2">
    <source>
        <dbReference type="ARBA" id="ARBA00021310"/>
    </source>
</evidence>
<evidence type="ECO:0000256" key="3">
    <source>
        <dbReference type="ARBA" id="ARBA00022763"/>
    </source>
</evidence>
<evidence type="ECO:0000256" key="6">
    <source>
        <dbReference type="ARBA" id="ARBA00033409"/>
    </source>
</evidence>
<dbReference type="Pfam" id="PF11967">
    <property type="entry name" value="RecO_N"/>
    <property type="match status" value="1"/>
</dbReference>
<evidence type="ECO:0000256" key="5">
    <source>
        <dbReference type="ARBA" id="ARBA00023204"/>
    </source>
</evidence>
<dbReference type="PANTHER" id="PTHR33991">
    <property type="entry name" value="DNA REPAIR PROTEIN RECO"/>
    <property type="match status" value="1"/>
</dbReference>
<dbReference type="SUPFAM" id="SSF57863">
    <property type="entry name" value="ArfGap/RecO-like zinc finger"/>
    <property type="match status" value="1"/>
</dbReference>
<dbReference type="InterPro" id="IPR042242">
    <property type="entry name" value="RecO_C"/>
</dbReference>
<dbReference type="InterPro" id="IPR037278">
    <property type="entry name" value="ARFGAP/RecO"/>
</dbReference>
<dbReference type="InterPro" id="IPR012340">
    <property type="entry name" value="NA-bd_OB-fold"/>
</dbReference>
<comment type="function">
    <text evidence="7">Involved in DNA repair and RecF pathway recombination.</text>
</comment>
<dbReference type="NCBIfam" id="TIGR00613">
    <property type="entry name" value="reco"/>
    <property type="match status" value="1"/>
</dbReference>
<evidence type="ECO:0000256" key="7">
    <source>
        <dbReference type="HAMAP-Rule" id="MF_00201"/>
    </source>
</evidence>
<keyword evidence="5 7" id="KW-0234">DNA repair</keyword>
<dbReference type="InterPro" id="IPR022572">
    <property type="entry name" value="DNA_rep/recomb_RecO_N"/>
</dbReference>
<dbReference type="EMBL" id="JAAGPU010000001">
    <property type="protein sequence ID" value="NEU03425.1"/>
    <property type="molecule type" value="Genomic_DNA"/>
</dbReference>
<comment type="caution">
    <text evidence="9">The sequence shown here is derived from an EMBL/GenBank/DDBJ whole genome shotgun (WGS) entry which is preliminary data.</text>
</comment>
<dbReference type="GO" id="GO:0006302">
    <property type="term" value="P:double-strand break repair"/>
    <property type="evidence" value="ECO:0007669"/>
    <property type="project" value="TreeGrafter"/>
</dbReference>
<protein>
    <recommendedName>
        <fullName evidence="2 7">DNA repair protein RecO</fullName>
    </recommendedName>
    <alternativeName>
        <fullName evidence="6 7">Recombination protein O</fullName>
    </alternativeName>
</protein>
<reference evidence="9 10" key="1">
    <citation type="submission" date="2020-02" db="EMBL/GenBank/DDBJ databases">
        <title>Genome assembly of a novel Clostridium senegalense strain.</title>
        <authorList>
            <person name="Gupta T.B."/>
            <person name="Jauregui R."/>
            <person name="Maclean P."/>
            <person name="Nawarathana A."/>
            <person name="Brightwell G."/>
        </authorList>
    </citation>
    <scope>NUCLEOTIDE SEQUENCE [LARGE SCALE GENOMIC DNA]</scope>
    <source>
        <strain evidence="9 10">AGRFS4</strain>
    </source>
</reference>
<evidence type="ECO:0000313" key="10">
    <source>
        <dbReference type="Proteomes" id="UP000481872"/>
    </source>
</evidence>
<keyword evidence="4 7" id="KW-0233">DNA recombination</keyword>
<dbReference type="Gene3D" id="1.20.1440.120">
    <property type="entry name" value="Recombination protein O, C-terminal domain"/>
    <property type="match status" value="1"/>
</dbReference>
<dbReference type="PANTHER" id="PTHR33991:SF1">
    <property type="entry name" value="DNA REPAIR PROTEIN RECO"/>
    <property type="match status" value="1"/>
</dbReference>
<gene>
    <name evidence="7 9" type="primary">recO</name>
    <name evidence="9" type="ORF">G3M99_00880</name>
</gene>
<dbReference type="GO" id="GO:0006310">
    <property type="term" value="P:DNA recombination"/>
    <property type="evidence" value="ECO:0007669"/>
    <property type="project" value="UniProtKB-UniRule"/>
</dbReference>
<dbReference type="Proteomes" id="UP000481872">
    <property type="component" value="Unassembled WGS sequence"/>
</dbReference>
<organism evidence="9 10">
    <name type="scientific">Clostridium senegalense</name>
    <dbReference type="NCBI Taxonomy" id="1465809"/>
    <lineage>
        <taxon>Bacteria</taxon>
        <taxon>Bacillati</taxon>
        <taxon>Bacillota</taxon>
        <taxon>Clostridia</taxon>
        <taxon>Eubacteriales</taxon>
        <taxon>Clostridiaceae</taxon>
        <taxon>Clostridium</taxon>
    </lineage>
</organism>